<evidence type="ECO:0000256" key="2">
    <source>
        <dbReference type="ARBA" id="ARBA00004286"/>
    </source>
</evidence>
<accession>A0ABR3T3T0</accession>
<dbReference type="SMART" id="SM00360">
    <property type="entry name" value="RRM"/>
    <property type="match status" value="1"/>
</dbReference>
<dbReference type="Pfam" id="PF00076">
    <property type="entry name" value="RRM_1"/>
    <property type="match status" value="1"/>
</dbReference>
<dbReference type="InterPro" id="IPR017111">
    <property type="entry name" value="Set1_fungi"/>
</dbReference>
<dbReference type="InterPro" id="IPR003616">
    <property type="entry name" value="Post-SET_dom"/>
</dbReference>
<feature type="compositionally biased region" description="Basic residues" evidence="19">
    <location>
        <begin position="891"/>
        <end position="904"/>
    </location>
</feature>
<evidence type="ECO:0000256" key="13">
    <source>
        <dbReference type="ARBA" id="ARBA00047571"/>
    </source>
</evidence>
<keyword evidence="8 16" id="KW-0949">S-adenosyl-L-methionine</keyword>
<feature type="compositionally biased region" description="Polar residues" evidence="19">
    <location>
        <begin position="63"/>
        <end position="72"/>
    </location>
</feature>
<dbReference type="SUPFAM" id="SSF54928">
    <property type="entry name" value="RNA-binding domain, RBD"/>
    <property type="match status" value="1"/>
</dbReference>
<dbReference type="Pfam" id="PF11767">
    <property type="entry name" value="SET_assoc"/>
    <property type="match status" value="1"/>
</dbReference>
<feature type="compositionally biased region" description="Low complexity" evidence="19">
    <location>
        <begin position="91"/>
        <end position="114"/>
    </location>
</feature>
<dbReference type="GO" id="GO:0008168">
    <property type="term" value="F:methyltransferase activity"/>
    <property type="evidence" value="ECO:0007669"/>
    <property type="project" value="UniProtKB-KW"/>
</dbReference>
<keyword evidence="24" id="KW-1185">Reference proteome</keyword>
<evidence type="ECO:0000259" key="21">
    <source>
        <dbReference type="PROSITE" id="PS50280"/>
    </source>
</evidence>
<dbReference type="PANTHER" id="PTHR45814:SF2">
    <property type="entry name" value="HISTONE-LYSINE N-METHYLTRANSFERASE SETD1"/>
    <property type="match status" value="1"/>
</dbReference>
<dbReference type="InterPro" id="IPR000504">
    <property type="entry name" value="RRM_dom"/>
</dbReference>
<comment type="subunit">
    <text evidence="16">Component of the COMPASS (Set1C) complex.</text>
</comment>
<dbReference type="PROSITE" id="PS50868">
    <property type="entry name" value="POST_SET"/>
    <property type="match status" value="1"/>
</dbReference>
<comment type="subcellular location">
    <subcellularLocation>
        <location evidence="2">Chromosome</location>
    </subcellularLocation>
    <subcellularLocation>
        <location evidence="1 16">Nucleus</location>
    </subcellularLocation>
</comment>
<feature type="region of interest" description="Disordered" evidence="19">
    <location>
        <begin position="1"/>
        <end position="241"/>
    </location>
</feature>
<dbReference type="Gene3D" id="3.30.70.330">
    <property type="match status" value="1"/>
</dbReference>
<dbReference type="PIRSF" id="PIRSF037104">
    <property type="entry name" value="Histone_H3-K4_mtfrase_Set1_fun"/>
    <property type="match status" value="1"/>
</dbReference>
<feature type="compositionally biased region" description="Polar residues" evidence="19">
    <location>
        <begin position="147"/>
        <end position="165"/>
    </location>
</feature>
<evidence type="ECO:0000256" key="9">
    <source>
        <dbReference type="ARBA" id="ARBA00022853"/>
    </source>
</evidence>
<dbReference type="SMART" id="SM01291">
    <property type="entry name" value="N-SET"/>
    <property type="match status" value="1"/>
</dbReference>
<feature type="compositionally biased region" description="Basic and acidic residues" evidence="19">
    <location>
        <begin position="743"/>
        <end position="752"/>
    </location>
</feature>
<feature type="compositionally biased region" description="Low complexity" evidence="19">
    <location>
        <begin position="878"/>
        <end position="888"/>
    </location>
</feature>
<feature type="compositionally biased region" description="Low complexity" evidence="19">
    <location>
        <begin position="862"/>
        <end position="871"/>
    </location>
</feature>
<dbReference type="EC" id="2.1.1.354" evidence="3 16"/>
<evidence type="ECO:0000256" key="19">
    <source>
        <dbReference type="SAM" id="MobiDB-lite"/>
    </source>
</evidence>
<sequence>MSRASAGFADFFPNAPSVLKEKRKKPSDHHTHHHTRAPSRAESPSRSDKGPDHAAHQGPRTLNDASAETLDQQHPPEEDDGAHRADSGDLLTGVGSASSLSSTASSVFSSSSSSRQTMSYPGTNSSIHALTPLTNTESSPPDKATSPRPSKSSNDPMSLTHTATYSAPPPGASQNAAPAEAITPATTPPQTRRQARPGSGEDMGIIVVYDPALDPKIPPNERHKRKPSHRPIPRDDIAAPPDPRLAIAGYTTGAHNAARGMNKARLRPAPYTVKPYAPDKNTIGPKPATRILVTGLDPFTSEMQIKTFFSSFGPIVEFDNKIDPATGSFLGICSLRYGDSKPARGEKYPMNASASAKMAEKEGNGHRIQLRQIKVELDREGRRAARCVEQAVQKNRVRQQKEEAASAKKAADMTPMTPVIPLSEPPPDAPKGPSGKGGQGPRPPVATRPIRPEHALVENEPIIDKIKRKPYIFIAHCYVPVLGTTIPHLKKRLKLYQWQEVRLDRTGYYIIFEDSKRGEDECERCYQECNMQALFTYVMNMECEKYGNPNYVRSPSPERVLAEKKKKEIEEEIMREEEQDLEEEKKERAENLDPVNAAKERLYMELVEQVMSDIKTRIAAPAIYDYLDPARHVAKRKELGVRDPTLVDAKTPTVLFSAAEPLVTHKSKFGKGNKSLRKSLAANLSHNQRRGKGGHHHEVNAFADERRRKPPPKKPLNAFRNLHRQMQSFDDETSDDEQSTFTRDTEEQDSRSISRMSSAAPEEEDEIISIRPSKRRKLDPSWGDADTQDAQARRLFPHLINKDPTDMADGELDQVVGAFPNTSELYKRAKSELKFRKIQRDAAAVFGIEDDEDDSRAGSVQPPTEAATPVETVEEIPVETTEPEILPAKTEKKKPVKPKKKAGAKKQTLVDERPEPSPLKTEIDEEKLVEPVPAEEVPKVAEIVAEDLISHDPIWGFSIDEPRSTIEEKLDYVMDIDGWQFTIKDAEDLRYLNAALENVRPAALGDANLFAYKDKHVKKLNTGLEGVAYKEVKIEDYYRPNPTGCARTEGVKKILESEKSKYLPHRIRVQKAREEREALAKANPAAAAAMAKAAVPAPKTSGTTTSRSNRANNRRLVNEISTQKQALAADGGDNIAIRFNQLKKRKKLVKFDRSAIHNWGLYAQEDISANDMIIEYVGEKVRQKVADIREIKYDKQGVGSSYLFRIDEDSVVDATKKGGIARFINHSCTPNCTAKIIRVDGTKRIVIYALRDIKTNEELTYDYKFERELGSDDRIPCLCGSVNCKGFLN</sequence>
<dbReference type="SMART" id="SM00317">
    <property type="entry name" value="SET"/>
    <property type="match status" value="1"/>
</dbReference>
<evidence type="ECO:0000313" key="24">
    <source>
        <dbReference type="Proteomes" id="UP001521116"/>
    </source>
</evidence>
<feature type="domain" description="Post-SET" evidence="22">
    <location>
        <begin position="1273"/>
        <end position="1289"/>
    </location>
</feature>
<comment type="subunit">
    <text evidence="12">Component of the Set1C/COMPASS complex.</text>
</comment>
<feature type="compositionally biased region" description="Basic and acidic residues" evidence="19">
    <location>
        <begin position="696"/>
        <end position="707"/>
    </location>
</feature>
<evidence type="ECO:0000313" key="23">
    <source>
        <dbReference type="EMBL" id="KAL1634185.1"/>
    </source>
</evidence>
<comment type="caution">
    <text evidence="23">The sequence shown here is derived from an EMBL/GenBank/DDBJ whole genome shotgun (WGS) entry which is preliminary data.</text>
</comment>
<reference evidence="23 24" key="1">
    <citation type="submission" date="2024-02" db="EMBL/GenBank/DDBJ databases">
        <title>De novo assembly and annotation of 12 fungi associated with fruit tree decline syndrome in Ontario, Canada.</title>
        <authorList>
            <person name="Sulman M."/>
            <person name="Ellouze W."/>
            <person name="Ilyukhin E."/>
        </authorList>
    </citation>
    <scope>NUCLEOTIDE SEQUENCE [LARGE SCALE GENOMIC DNA]</scope>
    <source>
        <strain evidence="23 24">M1-105</strain>
    </source>
</reference>
<dbReference type="InterPro" id="IPR012677">
    <property type="entry name" value="Nucleotide-bd_a/b_plait_sf"/>
</dbReference>
<evidence type="ECO:0000256" key="4">
    <source>
        <dbReference type="ARBA" id="ARBA00015839"/>
    </source>
</evidence>
<feature type="domain" description="SET" evidence="21">
    <location>
        <begin position="1147"/>
        <end position="1264"/>
    </location>
</feature>
<evidence type="ECO:0000256" key="8">
    <source>
        <dbReference type="ARBA" id="ARBA00022691"/>
    </source>
</evidence>
<evidence type="ECO:0000256" key="14">
    <source>
        <dbReference type="ARBA" id="ARBA00047583"/>
    </source>
</evidence>
<feature type="region of interest" description="Disordered" evidence="19">
    <location>
        <begin position="393"/>
        <end position="453"/>
    </location>
</feature>
<protein>
    <recommendedName>
        <fullName evidence="4 16">Histone-lysine N-methyltransferase, H3 lysine-4 specific</fullName>
        <ecNumber evidence="3 16">2.1.1.354</ecNumber>
    </recommendedName>
</protein>
<dbReference type="InterPro" id="IPR001214">
    <property type="entry name" value="SET_dom"/>
</dbReference>
<dbReference type="PROSITE" id="PS50102">
    <property type="entry name" value="RRM"/>
    <property type="match status" value="1"/>
</dbReference>
<comment type="function">
    <text evidence="11">Catalytic component of the COMPASS (Set1C) complex that specifically mono-, di- and trimethylates histone H3 to form H3K4me1/2/3. Binds RNAs which might negatively affect its histone methyltransferase activity. COMPASS recognizes ubiquitinated H2B on one face of the nucleosome which stimulates the methylation of H3 on the opposing face.</text>
</comment>
<evidence type="ECO:0000259" key="22">
    <source>
        <dbReference type="PROSITE" id="PS50868"/>
    </source>
</evidence>
<dbReference type="GO" id="GO:0032259">
    <property type="term" value="P:methylation"/>
    <property type="evidence" value="ECO:0007669"/>
    <property type="project" value="UniProtKB-KW"/>
</dbReference>
<evidence type="ECO:0000256" key="17">
    <source>
        <dbReference type="PROSITE-ProRule" id="PRU00176"/>
    </source>
</evidence>
<dbReference type="SUPFAM" id="SSF82199">
    <property type="entry name" value="SET domain"/>
    <property type="match status" value="1"/>
</dbReference>
<dbReference type="PANTHER" id="PTHR45814">
    <property type="entry name" value="HISTONE-LYSINE N-METHYLTRANSFERASE SETD1"/>
    <property type="match status" value="1"/>
</dbReference>
<dbReference type="SMART" id="SM00508">
    <property type="entry name" value="PostSET"/>
    <property type="match status" value="1"/>
</dbReference>
<evidence type="ECO:0000256" key="10">
    <source>
        <dbReference type="ARBA" id="ARBA00023242"/>
    </source>
</evidence>
<proteinExistence type="predicted"/>
<evidence type="ECO:0000256" key="7">
    <source>
        <dbReference type="ARBA" id="ARBA00022679"/>
    </source>
</evidence>
<comment type="catalytic activity">
    <reaction evidence="14">
        <text>N(6)-methyl-L-lysyl(4)-[histone H3] + S-adenosyl-L-methionine = N(6),N(6)-dimethyl-L-lysyl(4)-[histone H3] + S-adenosyl-L-homocysteine + H(+)</text>
        <dbReference type="Rhea" id="RHEA:60268"/>
        <dbReference type="Rhea" id="RHEA-COMP:15540"/>
        <dbReference type="Rhea" id="RHEA-COMP:15543"/>
        <dbReference type="ChEBI" id="CHEBI:15378"/>
        <dbReference type="ChEBI" id="CHEBI:57856"/>
        <dbReference type="ChEBI" id="CHEBI:59789"/>
        <dbReference type="ChEBI" id="CHEBI:61929"/>
        <dbReference type="ChEBI" id="CHEBI:61976"/>
    </reaction>
</comment>
<feature type="region of interest" description="Disordered" evidence="19">
    <location>
        <begin position="849"/>
        <end position="918"/>
    </location>
</feature>
<feature type="compositionally biased region" description="Low complexity" evidence="19">
    <location>
        <begin position="174"/>
        <end position="192"/>
    </location>
</feature>
<evidence type="ECO:0000256" key="1">
    <source>
        <dbReference type="ARBA" id="ARBA00004123"/>
    </source>
</evidence>
<dbReference type="EMBL" id="JAJVDC020000017">
    <property type="protein sequence ID" value="KAL1634185.1"/>
    <property type="molecule type" value="Genomic_DNA"/>
</dbReference>
<dbReference type="Proteomes" id="UP001521116">
    <property type="component" value="Unassembled WGS sequence"/>
</dbReference>
<feature type="compositionally biased region" description="Acidic residues" evidence="19">
    <location>
        <begin position="729"/>
        <end position="738"/>
    </location>
</feature>
<dbReference type="PROSITE" id="PS51572">
    <property type="entry name" value="SAM_MT43_1"/>
    <property type="match status" value="1"/>
</dbReference>
<name>A0ABR3T3T0_9PEZI</name>
<dbReference type="PROSITE" id="PS50280">
    <property type="entry name" value="SET"/>
    <property type="match status" value="1"/>
</dbReference>
<comment type="function">
    <text evidence="16">Catalytic component of the COMPASS (Set1C) complex that specifically mono-, di- and trimethylates histone H3 to form H3K4me1/2/3. COMPASS recognizes ubiquitinated H2B on one face of the nucleosome which stimulates the methylation of H3 on the opposing face.</text>
</comment>
<comment type="catalytic activity">
    <reaction evidence="13 16">
        <text>L-lysyl(4)-[histone H3] + 3 S-adenosyl-L-methionine = N(6),N(6),N(6)-trimethyl-L-lysyl(4)-[histone H3] + 3 S-adenosyl-L-homocysteine + 3 H(+)</text>
        <dbReference type="Rhea" id="RHEA:60260"/>
        <dbReference type="Rhea" id="RHEA-COMP:15537"/>
        <dbReference type="Rhea" id="RHEA-COMP:15547"/>
        <dbReference type="ChEBI" id="CHEBI:15378"/>
        <dbReference type="ChEBI" id="CHEBI:29969"/>
        <dbReference type="ChEBI" id="CHEBI:57856"/>
        <dbReference type="ChEBI" id="CHEBI:59789"/>
        <dbReference type="ChEBI" id="CHEBI:61961"/>
        <dbReference type="EC" id="2.1.1.354"/>
    </reaction>
</comment>
<dbReference type="Gene3D" id="2.170.270.10">
    <property type="entry name" value="SET domain"/>
    <property type="match status" value="1"/>
</dbReference>
<keyword evidence="7 16" id="KW-0808">Transferase</keyword>
<evidence type="ECO:0000259" key="20">
    <source>
        <dbReference type="PROSITE" id="PS50102"/>
    </source>
</evidence>
<feature type="domain" description="RRM" evidence="20">
    <location>
        <begin position="289"/>
        <end position="380"/>
    </location>
</feature>
<feature type="compositionally biased region" description="Basic residues" evidence="19">
    <location>
        <begin position="21"/>
        <end position="37"/>
    </location>
</feature>
<feature type="compositionally biased region" description="Polar residues" evidence="19">
    <location>
        <begin position="115"/>
        <end position="139"/>
    </location>
</feature>
<organism evidence="23 24">
    <name type="scientific">Neofusicoccum ribis</name>
    <dbReference type="NCBI Taxonomy" id="45134"/>
    <lineage>
        <taxon>Eukaryota</taxon>
        <taxon>Fungi</taxon>
        <taxon>Dikarya</taxon>
        <taxon>Ascomycota</taxon>
        <taxon>Pezizomycotina</taxon>
        <taxon>Dothideomycetes</taxon>
        <taxon>Dothideomycetes incertae sedis</taxon>
        <taxon>Botryosphaeriales</taxon>
        <taxon>Botryosphaeriaceae</taxon>
        <taxon>Neofusicoccum</taxon>
    </lineage>
</organism>
<evidence type="ECO:0000256" key="11">
    <source>
        <dbReference type="ARBA" id="ARBA00044492"/>
    </source>
</evidence>
<feature type="compositionally biased region" description="Basic and acidic residues" evidence="19">
    <location>
        <begin position="43"/>
        <end position="55"/>
    </location>
</feature>
<feature type="compositionally biased region" description="Basic residues" evidence="19">
    <location>
        <begin position="222"/>
        <end position="231"/>
    </location>
</feature>
<dbReference type="Pfam" id="PF00856">
    <property type="entry name" value="SET"/>
    <property type="match status" value="1"/>
</dbReference>
<evidence type="ECO:0000256" key="12">
    <source>
        <dbReference type="ARBA" id="ARBA00044515"/>
    </source>
</evidence>
<feature type="compositionally biased region" description="Basic and acidic residues" evidence="19">
    <location>
        <begin position="399"/>
        <end position="411"/>
    </location>
</feature>
<evidence type="ECO:0000256" key="3">
    <source>
        <dbReference type="ARBA" id="ARBA00012182"/>
    </source>
</evidence>
<dbReference type="InterPro" id="IPR044570">
    <property type="entry name" value="Set1-like"/>
</dbReference>
<keyword evidence="18" id="KW-0175">Coiled coil</keyword>
<dbReference type="InterPro" id="IPR035979">
    <property type="entry name" value="RBD_domain_sf"/>
</dbReference>
<dbReference type="InterPro" id="IPR024636">
    <property type="entry name" value="SET_assoc"/>
</dbReference>
<keyword evidence="17" id="KW-0694">RNA-binding</keyword>
<feature type="coiled-coil region" evidence="18">
    <location>
        <begin position="559"/>
        <end position="591"/>
    </location>
</feature>
<dbReference type="InterPro" id="IPR024657">
    <property type="entry name" value="COMPASS_Set1_N-SET"/>
</dbReference>
<dbReference type="Pfam" id="PF11764">
    <property type="entry name" value="N-SET"/>
    <property type="match status" value="1"/>
</dbReference>
<feature type="region of interest" description="Disordered" evidence="19">
    <location>
        <begin position="685"/>
        <end position="786"/>
    </location>
</feature>
<evidence type="ECO:0000256" key="6">
    <source>
        <dbReference type="ARBA" id="ARBA00022603"/>
    </source>
</evidence>
<dbReference type="InterPro" id="IPR046341">
    <property type="entry name" value="SET_dom_sf"/>
</dbReference>
<evidence type="ECO:0000256" key="15">
    <source>
        <dbReference type="ARBA" id="ARBA00049129"/>
    </source>
</evidence>
<keyword evidence="9 16" id="KW-0156">Chromatin regulator</keyword>
<keyword evidence="10 16" id="KW-0539">Nucleus</keyword>
<gene>
    <name evidence="23" type="primary">SET1</name>
    <name evidence="23" type="ORF">SLS56_002489</name>
</gene>
<evidence type="ECO:0000256" key="5">
    <source>
        <dbReference type="ARBA" id="ARBA00022454"/>
    </source>
</evidence>
<evidence type="ECO:0000256" key="16">
    <source>
        <dbReference type="PIRNR" id="PIRNR037104"/>
    </source>
</evidence>
<keyword evidence="6 16" id="KW-0489">Methyltransferase</keyword>
<evidence type="ECO:0000256" key="18">
    <source>
        <dbReference type="SAM" id="Coils"/>
    </source>
</evidence>
<comment type="catalytic activity">
    <reaction evidence="15">
        <text>N(6),N(6)-dimethyl-L-lysyl(4)-[histone H3] + S-adenosyl-L-methionine = N(6),N(6),N(6)-trimethyl-L-lysyl(4)-[histone H3] + S-adenosyl-L-homocysteine + H(+)</text>
        <dbReference type="Rhea" id="RHEA:60272"/>
        <dbReference type="Rhea" id="RHEA-COMP:15537"/>
        <dbReference type="Rhea" id="RHEA-COMP:15540"/>
        <dbReference type="ChEBI" id="CHEBI:15378"/>
        <dbReference type="ChEBI" id="CHEBI:57856"/>
        <dbReference type="ChEBI" id="CHEBI:59789"/>
        <dbReference type="ChEBI" id="CHEBI:61961"/>
        <dbReference type="ChEBI" id="CHEBI:61976"/>
    </reaction>
</comment>
<keyword evidence="5 16" id="KW-0158">Chromosome</keyword>